<dbReference type="InterPro" id="IPR014710">
    <property type="entry name" value="RmlC-like_jellyroll"/>
</dbReference>
<organism evidence="2 3">
    <name type="scientific">Nocardiopsis changdeensis</name>
    <dbReference type="NCBI Taxonomy" id="2831969"/>
    <lineage>
        <taxon>Bacteria</taxon>
        <taxon>Bacillati</taxon>
        <taxon>Actinomycetota</taxon>
        <taxon>Actinomycetes</taxon>
        <taxon>Streptosporangiales</taxon>
        <taxon>Nocardiopsidaceae</taxon>
        <taxon>Nocardiopsis</taxon>
    </lineage>
</organism>
<dbReference type="PIRSF" id="PIRSF036628">
    <property type="entry name" value="IolB"/>
    <property type="match status" value="1"/>
</dbReference>
<dbReference type="Gene3D" id="2.60.120.10">
    <property type="entry name" value="Jelly Rolls"/>
    <property type="match status" value="2"/>
</dbReference>
<dbReference type="PANTHER" id="PTHR39193">
    <property type="entry name" value="5-DEOXY-GLUCURONATE ISOMERASE"/>
    <property type="match status" value="1"/>
</dbReference>
<evidence type="ECO:0000256" key="1">
    <source>
        <dbReference type="ARBA" id="ARBA00023235"/>
    </source>
</evidence>
<dbReference type="EC" id="5.3.1.30" evidence="2"/>
<dbReference type="GO" id="GO:0102482">
    <property type="term" value="F:5-deoxy-D-glucuronate isomerase activity"/>
    <property type="evidence" value="ECO:0007669"/>
    <property type="project" value="UniProtKB-EC"/>
</dbReference>
<dbReference type="NCBIfam" id="TIGR04378">
    <property type="entry name" value="myo_inos_iolB"/>
    <property type="match status" value="1"/>
</dbReference>
<dbReference type="RefSeq" id="WP_220561651.1">
    <property type="nucleotide sequence ID" value="NZ_CP074133.1"/>
</dbReference>
<dbReference type="InterPro" id="IPR021120">
    <property type="entry name" value="KduI/IolB_isomerase"/>
</dbReference>
<dbReference type="InterPro" id="IPR011051">
    <property type="entry name" value="RmlC_Cupin_sf"/>
</dbReference>
<proteinExistence type="predicted"/>
<keyword evidence="3" id="KW-1185">Reference proteome</keyword>
<keyword evidence="1 2" id="KW-0413">Isomerase</keyword>
<dbReference type="SUPFAM" id="SSF51182">
    <property type="entry name" value="RmlC-like cupins"/>
    <property type="match status" value="1"/>
</dbReference>
<sequence length="299" mass="32248">MTSTEHRHHLPALSTAAPPFRTVVTPEAAGWTYSGLRVLHLAPGASARIATGGAETLVLPLDGGCTVTTGEGEVFGLTGRRDVFSRVSDFAYLPRDAHATVASAGGGRFALPSARCERRLPARYGPAEKVPVELRGAGQASRQVNNLCTPESFEADRLICCEVLTPAANWSSYPPHKHDEATGTECELEEIYYFEVARGPRGPGMGYQRVYGDHDRPADLLAEVRSEDVVLIPHGWHGPSMAAPGYDLYYLNVMAGPGDERAWHITDDPAHGWVRDTWAGLPTDPRLPLCTAQGPGEGR</sequence>
<dbReference type="EMBL" id="CP074133">
    <property type="protein sequence ID" value="QUX20456.1"/>
    <property type="molecule type" value="Genomic_DNA"/>
</dbReference>
<accession>A0ABX8BE79</accession>
<dbReference type="PANTHER" id="PTHR39193:SF1">
    <property type="entry name" value="5-DEOXY-GLUCURONATE ISOMERASE"/>
    <property type="match status" value="1"/>
</dbReference>
<dbReference type="Pfam" id="PF04962">
    <property type="entry name" value="KduI"/>
    <property type="match status" value="1"/>
</dbReference>
<protein>
    <submittedName>
        <fullName evidence="2">5-deoxy-glucuronate isomerase</fullName>
        <ecNumber evidence="2">5.3.1.30</ecNumber>
    </submittedName>
</protein>
<dbReference type="Proteomes" id="UP000676079">
    <property type="component" value="Chromosome"/>
</dbReference>
<reference evidence="2 3" key="1">
    <citation type="submission" date="2021-05" db="EMBL/GenBank/DDBJ databases">
        <title>Direct Submission.</title>
        <authorList>
            <person name="Li K."/>
            <person name="Gao J."/>
        </authorList>
    </citation>
    <scope>NUCLEOTIDE SEQUENCE [LARGE SCALE GENOMIC DNA]</scope>
    <source>
        <strain evidence="2 3">Mg02</strain>
    </source>
</reference>
<name>A0ABX8BE79_9ACTN</name>
<gene>
    <name evidence="2" type="primary">iolB</name>
    <name evidence="2" type="ORF">KGD84_18245</name>
</gene>
<dbReference type="InterPro" id="IPR024203">
    <property type="entry name" value="Deoxy-glucuronate_isom_IolB"/>
</dbReference>
<evidence type="ECO:0000313" key="2">
    <source>
        <dbReference type="EMBL" id="QUX20456.1"/>
    </source>
</evidence>
<evidence type="ECO:0000313" key="3">
    <source>
        <dbReference type="Proteomes" id="UP000676079"/>
    </source>
</evidence>